<dbReference type="FunFam" id="1.10.150.50:FF:000087">
    <property type="entry name" value="Sterile alpha motif domain containing 9"/>
    <property type="match status" value="1"/>
</dbReference>
<dbReference type="SUPFAM" id="SSF47769">
    <property type="entry name" value="SAM/Pointed domain"/>
    <property type="match status" value="1"/>
</dbReference>
<dbReference type="GO" id="GO:0005737">
    <property type="term" value="C:cytoplasm"/>
    <property type="evidence" value="ECO:0007669"/>
    <property type="project" value="TreeGrafter"/>
</dbReference>
<feature type="domain" description="SAM" evidence="3">
    <location>
        <begin position="14"/>
        <end position="60"/>
    </location>
</feature>
<feature type="compositionally biased region" description="Basic residues" evidence="2">
    <location>
        <begin position="87"/>
        <end position="96"/>
    </location>
</feature>
<sequence>MAAQLNLPENTDEWTKDDVNRWLDSHKIDKKHRQILTTQDVNGAVLKFLTKNHLIDMGITHGPAIQIEQLFKKLQKASSDDPIQICQKKKGSKKVPKTQTLMQEENEEISKRKQKGKEKSDMANASAMNTVSKSLKSEFIEDEIGDTKEKQPSIELTCVSYPFDEFSDPYRYKLDFCLQPETGPLNLIDPIHEFKEFTNTMKATEEDVKMKFSNEVFRFASACMNSRTNGTIHFGVKDKPHGKIVGVNVTNVTKEALIDHFNQMIHQYFENHQVQKAKKCIREPRFVEVLLPNSTPSDRFVIEVDVIPKYSECEHDYFQIKMQNYNNQVWEPRKDFSVFVRDGASSKDIMKKKVDFEMFKLDLKALAEHRKEAEEKCRIKTNNKNSEGPKLIELLTGNKDLLDNSYYEWYILVTNKCHPNQIKHLDFLKEIKWFAILDFDPESVSKGVVNAYKESRIVNLHLPSLYVEGKTTPNEKISSLNLYQQPSWIFCNGRLDLDSEKYKPLDPSSWQKEKASEVRKLISFLTHEDVMPRGKFLVVFLLLSSVDDPRDPLIETFCAFYQDLKGIENILCICVHSHICQRWKDLLEARLTKQDELSSQCISSLSLEEINGTILKIKSVTKSSQRFLPSIGSSTVLLEMEEGIMTALEILCENECEGTLLENDENKFLEFKALKEEDFYRGGKVSWWNFYFSSENYSSPFVKRDKYEKLEKMIHSCADSSKSTCSKIIHLYHHPGCGGTTLAMHILWELRKKFRCAVLKNKTVDFSEIGKQVTNLITYGTANHQEYLPVLLLVDDFEEQGDIYLLQASIQTAIANKYIRYEKPLVIILNCVRSQNPEKCAKMSDSISLIQQLSSKEQRAFELKLKEIEEQHKNFEDFYSFMIMKTNFNKKYIENVVRNILKGQNISTKEAKLFSFLALLNSYVPDTTISLSQCEKFLGIQSTYWGTEKLEDKMGTYSTILIKTEVIDSGNYCGVRIIHPLIAIRSLEELKISYDLDKSQIMLDMLTENVFYDTDRGRSKFSQDMQTLLLTRQQIEHEGETGTWFSPFIEALHEDEGNKAVEKVLLEGILRFNPNAFICQALARHFYIKEKDFTSALYWANQAKNIEPNNSYISDTLGQVYKTKIRWWIENNERNRNISVADLTELLDLAVHASEAFKESQQQSEYKEDEATERFNQKSKRRYDTYNIAGYQGEIEVGLYAIQILQLIPFFDNKNEQSKRNMINFISGNSDIPGDPNNEFRSALKSFIPYLTKLRSSLKKSFDFFDDYFVLLKPKNNIKQIKQSKTRRKVAGYFKKYADIFGPSEELQNKDLGSQLSLPLRVELYRRSLEVLKADKFSGLLEYLTKNQETMEDIVRKYTFLFQQSTVKIQQREKQNFILANIILYCIKPTSKIVIPTKKLKDQLREILQQIGPSYQLSEPYFLASLLFWPENQKLDQDSKQMEKHARSLQNSFRGQYKHMYRTKQPIAYFFLGKGNNMNRLVHKGKIDQCFGKTPDISIWWQSGEVWKDKKVQELLLRLKGRAENNYLYIEYGINERITIPITPAFWGQLRSGRSIEKVSFYLGFSIGGPLAYDIEII</sequence>
<keyword evidence="1" id="KW-0175">Coiled coil</keyword>
<dbReference type="InterPro" id="IPR001660">
    <property type="entry name" value="SAM"/>
</dbReference>
<reference evidence="4 5" key="1">
    <citation type="journal article" date="2020" name="Nature">
        <title>Six reference-quality genomes reveal evolution of bat adaptations.</title>
        <authorList>
            <person name="Jebb D."/>
            <person name="Huang Z."/>
            <person name="Pippel M."/>
            <person name="Hughes G.M."/>
            <person name="Lavrichenko K."/>
            <person name="Devanna P."/>
            <person name="Winkler S."/>
            <person name="Jermiin L.S."/>
            <person name="Skirmuntt E.C."/>
            <person name="Katzourakis A."/>
            <person name="Burkitt-Gray L."/>
            <person name="Ray D.A."/>
            <person name="Sullivan K.A.M."/>
            <person name="Roscito J.G."/>
            <person name="Kirilenko B.M."/>
            <person name="Davalos L.M."/>
            <person name="Corthals A.P."/>
            <person name="Power M.L."/>
            <person name="Jones G."/>
            <person name="Ransome R.D."/>
            <person name="Dechmann D.K.N."/>
            <person name="Locatelli A.G."/>
            <person name="Puechmaille S.J."/>
            <person name="Fedrigo O."/>
            <person name="Jarvis E.D."/>
            <person name="Hiller M."/>
            <person name="Vernes S.C."/>
            <person name="Myers E.W."/>
            <person name="Teeling E.C."/>
        </authorList>
    </citation>
    <scope>NUCLEOTIDE SEQUENCE [LARGE SCALE GENOMIC DNA]</scope>
    <source>
        <strain evidence="4">MPipKuh1</strain>
        <tissue evidence="4">Flight muscle</tissue>
    </source>
</reference>
<comment type="caution">
    <text evidence="4">The sequence shown here is derived from an EMBL/GenBank/DDBJ whole genome shotgun (WGS) entry which is preliminary data.</text>
</comment>
<dbReference type="InterPro" id="IPR038461">
    <property type="entry name" value="Schlafen_AlbA_2_dom_sf"/>
</dbReference>
<evidence type="ECO:0000259" key="3">
    <source>
        <dbReference type="PROSITE" id="PS50105"/>
    </source>
</evidence>
<dbReference type="Proteomes" id="UP000558488">
    <property type="component" value="Unassembled WGS sequence"/>
</dbReference>
<proteinExistence type="predicted"/>
<dbReference type="Pfam" id="PF07647">
    <property type="entry name" value="SAM_2"/>
    <property type="match status" value="1"/>
</dbReference>
<gene>
    <name evidence="4" type="ORF">mPipKuh1_015355</name>
</gene>
<dbReference type="EMBL" id="JACAGB010000010">
    <property type="protein sequence ID" value="KAF6338455.1"/>
    <property type="molecule type" value="Genomic_DNA"/>
</dbReference>
<keyword evidence="5" id="KW-1185">Reference proteome</keyword>
<feature type="coiled-coil region" evidence="1">
    <location>
        <begin position="356"/>
        <end position="383"/>
    </location>
</feature>
<dbReference type="InterPro" id="IPR013761">
    <property type="entry name" value="SAM/pointed_sf"/>
</dbReference>
<organism evidence="4 5">
    <name type="scientific">Pipistrellus kuhlii</name>
    <name type="common">Kuhl's pipistrelle</name>
    <dbReference type="NCBI Taxonomy" id="59472"/>
    <lineage>
        <taxon>Eukaryota</taxon>
        <taxon>Metazoa</taxon>
        <taxon>Chordata</taxon>
        <taxon>Craniata</taxon>
        <taxon>Vertebrata</taxon>
        <taxon>Euteleostomi</taxon>
        <taxon>Mammalia</taxon>
        <taxon>Eutheria</taxon>
        <taxon>Laurasiatheria</taxon>
        <taxon>Chiroptera</taxon>
        <taxon>Yangochiroptera</taxon>
        <taxon>Vespertilionidae</taxon>
        <taxon>Pipistrellus</taxon>
    </lineage>
</organism>
<dbReference type="Gene3D" id="3.30.950.30">
    <property type="entry name" value="Schlafen, AAA domain"/>
    <property type="match status" value="1"/>
</dbReference>
<dbReference type="SMART" id="SM00454">
    <property type="entry name" value="SAM"/>
    <property type="match status" value="1"/>
</dbReference>
<dbReference type="Gene3D" id="1.10.150.50">
    <property type="entry name" value="Transcription Factor, Ets-1"/>
    <property type="match status" value="1"/>
</dbReference>
<feature type="region of interest" description="Disordered" evidence="2">
    <location>
        <begin position="87"/>
        <end position="125"/>
    </location>
</feature>
<evidence type="ECO:0000313" key="5">
    <source>
        <dbReference type="Proteomes" id="UP000558488"/>
    </source>
</evidence>
<protein>
    <submittedName>
        <fullName evidence="4">Sterile alpha motif domain containing 9</fullName>
    </submittedName>
</protein>
<evidence type="ECO:0000256" key="1">
    <source>
        <dbReference type="SAM" id="Coils"/>
    </source>
</evidence>
<dbReference type="OrthoDB" id="2337140at2759"/>
<accession>A0A7J7WLZ4</accession>
<evidence type="ECO:0000256" key="2">
    <source>
        <dbReference type="SAM" id="MobiDB-lite"/>
    </source>
</evidence>
<evidence type="ECO:0000313" key="4">
    <source>
        <dbReference type="EMBL" id="KAF6338455.1"/>
    </source>
</evidence>
<dbReference type="PROSITE" id="PS50105">
    <property type="entry name" value="SAM_DOMAIN"/>
    <property type="match status" value="1"/>
</dbReference>
<dbReference type="PANTHER" id="PTHR16155">
    <property type="entry name" value="DED DOMAIN-CONTAINING PROTEIN"/>
    <property type="match status" value="1"/>
</dbReference>
<dbReference type="PANTHER" id="PTHR16155:SF17">
    <property type="entry name" value="STERILE ALPHA MOTIF DOMAIN-CONTAINING PROTEIN 9"/>
    <property type="match status" value="1"/>
</dbReference>
<name>A0A7J7WLZ4_PIPKU</name>